<gene>
    <name evidence="10" type="ORF">HK097_009948</name>
</gene>
<keyword evidence="7" id="KW-0496">Mitochondrion</keyword>
<evidence type="ECO:0000313" key="10">
    <source>
        <dbReference type="EMBL" id="KAJ3055621.1"/>
    </source>
</evidence>
<accession>A0AAD5SIC0</accession>
<reference evidence="10" key="1">
    <citation type="submission" date="2020-05" db="EMBL/GenBank/DDBJ databases">
        <title>Phylogenomic resolution of chytrid fungi.</title>
        <authorList>
            <person name="Stajich J.E."/>
            <person name="Amses K."/>
            <person name="Simmons R."/>
            <person name="Seto K."/>
            <person name="Myers J."/>
            <person name="Bonds A."/>
            <person name="Quandt C.A."/>
            <person name="Barry K."/>
            <person name="Liu P."/>
            <person name="Grigoriev I."/>
            <person name="Longcore J.E."/>
            <person name="James T.Y."/>
        </authorList>
    </citation>
    <scope>NUCLEOTIDE SEQUENCE</scope>
    <source>
        <strain evidence="10">JEL0318</strain>
    </source>
</reference>
<dbReference type="Pfam" id="PF03820">
    <property type="entry name" value="SFXNs"/>
    <property type="match status" value="1"/>
</dbReference>
<dbReference type="GO" id="GO:0015075">
    <property type="term" value="F:monoatomic ion transmembrane transporter activity"/>
    <property type="evidence" value="ECO:0007669"/>
    <property type="project" value="InterPro"/>
</dbReference>
<dbReference type="GO" id="GO:0006865">
    <property type="term" value="P:amino acid transport"/>
    <property type="evidence" value="ECO:0007669"/>
    <property type="project" value="UniProtKB-KW"/>
</dbReference>
<evidence type="ECO:0000256" key="7">
    <source>
        <dbReference type="ARBA" id="ARBA00023128"/>
    </source>
</evidence>
<keyword evidence="11" id="KW-1185">Reference proteome</keyword>
<evidence type="ECO:0000256" key="6">
    <source>
        <dbReference type="ARBA" id="ARBA00022989"/>
    </source>
</evidence>
<dbReference type="EMBL" id="JADGJD010000070">
    <property type="protein sequence ID" value="KAJ3055621.1"/>
    <property type="molecule type" value="Genomic_DNA"/>
</dbReference>
<evidence type="ECO:0000256" key="8">
    <source>
        <dbReference type="ARBA" id="ARBA00023136"/>
    </source>
</evidence>
<comment type="subcellular location">
    <subcellularLocation>
        <location evidence="1">Mitochondrion membrane</location>
        <topology evidence="1">Multi-pass membrane protein</topology>
    </subcellularLocation>
</comment>
<dbReference type="Proteomes" id="UP001212841">
    <property type="component" value="Unassembled WGS sequence"/>
</dbReference>
<evidence type="ECO:0000256" key="4">
    <source>
        <dbReference type="ARBA" id="ARBA00022692"/>
    </source>
</evidence>
<dbReference type="GO" id="GO:1990542">
    <property type="term" value="P:mitochondrial transmembrane transport"/>
    <property type="evidence" value="ECO:0007669"/>
    <property type="project" value="TreeGrafter"/>
</dbReference>
<organism evidence="10 11">
    <name type="scientific">Rhizophlyctis rosea</name>
    <dbReference type="NCBI Taxonomy" id="64517"/>
    <lineage>
        <taxon>Eukaryota</taxon>
        <taxon>Fungi</taxon>
        <taxon>Fungi incertae sedis</taxon>
        <taxon>Chytridiomycota</taxon>
        <taxon>Chytridiomycota incertae sedis</taxon>
        <taxon>Chytridiomycetes</taxon>
        <taxon>Rhizophlyctidales</taxon>
        <taxon>Rhizophlyctidaceae</taxon>
        <taxon>Rhizophlyctis</taxon>
    </lineage>
</organism>
<keyword evidence="6 9" id="KW-1133">Transmembrane helix</keyword>
<evidence type="ECO:0000256" key="1">
    <source>
        <dbReference type="ARBA" id="ARBA00004225"/>
    </source>
</evidence>
<feature type="transmembrane region" description="Helical" evidence="9">
    <location>
        <begin position="72"/>
        <end position="94"/>
    </location>
</feature>
<name>A0AAD5SIC0_9FUNG</name>
<keyword evidence="3" id="KW-0813">Transport</keyword>
<keyword evidence="4 9" id="KW-0812">Transmembrane</keyword>
<evidence type="ECO:0000313" key="11">
    <source>
        <dbReference type="Proteomes" id="UP001212841"/>
    </source>
</evidence>
<evidence type="ECO:0000256" key="5">
    <source>
        <dbReference type="ARBA" id="ARBA00022970"/>
    </source>
</evidence>
<dbReference type="AlphaFoldDB" id="A0AAD5SIC0"/>
<evidence type="ECO:0000256" key="2">
    <source>
        <dbReference type="ARBA" id="ARBA00005974"/>
    </source>
</evidence>
<evidence type="ECO:0000256" key="3">
    <source>
        <dbReference type="ARBA" id="ARBA00022448"/>
    </source>
</evidence>
<sequence>MVSFFSRNLLTTASQQEAAKKLIQDYREGKLEDVKAEKLWAAKKLVDSTFHPDTGEKIFLPFRMSAFVPTNVLVVAGMLMPNPTIGGIIFWQWLNQSINVAFNYFNANKTTEMNMSETAMAYGTAVASSCTIAVGLNEWVKRAKSLKPSTQAMLARGIPFAAVAAAGTMNVFLMRQKELKDGIDVQDEYGETVGKSQTAGLHAISQPRSPDL</sequence>
<feature type="transmembrane region" description="Helical" evidence="9">
    <location>
        <begin position="119"/>
        <end position="140"/>
    </location>
</feature>
<dbReference type="GO" id="GO:0005743">
    <property type="term" value="C:mitochondrial inner membrane"/>
    <property type="evidence" value="ECO:0007669"/>
    <property type="project" value="TreeGrafter"/>
</dbReference>
<evidence type="ECO:0008006" key="12">
    <source>
        <dbReference type="Google" id="ProtNLM"/>
    </source>
</evidence>
<feature type="transmembrane region" description="Helical" evidence="9">
    <location>
        <begin position="152"/>
        <end position="173"/>
    </location>
</feature>
<keyword evidence="5" id="KW-0029">Amino-acid transport</keyword>
<comment type="caution">
    <text evidence="10">The sequence shown here is derived from an EMBL/GenBank/DDBJ whole genome shotgun (WGS) entry which is preliminary data.</text>
</comment>
<dbReference type="PANTHER" id="PTHR11153:SF6">
    <property type="entry name" value="SIDEROFLEXIN-5"/>
    <property type="match status" value="1"/>
</dbReference>
<proteinExistence type="inferred from homology"/>
<dbReference type="PANTHER" id="PTHR11153">
    <property type="entry name" value="SIDEROFLEXIN"/>
    <property type="match status" value="1"/>
</dbReference>
<protein>
    <recommendedName>
        <fullName evidence="12">Sideroflexin</fullName>
    </recommendedName>
</protein>
<comment type="similarity">
    <text evidence="2">Belongs to the sideroflexin family.</text>
</comment>
<keyword evidence="8 9" id="KW-0472">Membrane</keyword>
<evidence type="ECO:0000256" key="9">
    <source>
        <dbReference type="SAM" id="Phobius"/>
    </source>
</evidence>
<dbReference type="InterPro" id="IPR004686">
    <property type="entry name" value="Mtc"/>
</dbReference>